<feature type="domain" description="Wall-associated receptor kinase C-terminal" evidence="9">
    <location>
        <begin position="154"/>
        <end position="247"/>
    </location>
</feature>
<gene>
    <name evidence="10" type="ORF">ILEXP_LOCUS21688</name>
</gene>
<evidence type="ECO:0000256" key="7">
    <source>
        <dbReference type="SAM" id="SignalP"/>
    </source>
</evidence>
<keyword evidence="11" id="KW-1185">Reference proteome</keyword>
<sequence length="542" mass="60712">MHFSPSPSSLHFILTIILISMITPTFLCANEVRYENCGENFSCGGISSIKYPFWGANRADYCGKPGFELECHDNVPLITVTSEKYRVLAIASQLHNLIVVRDDFWNNICPARLVNTSLESTVFSYAFGLRNLTLFYGCTYNSVPILGNSSKYDCGVNSTNSNLFYVTTNITIDPRWGMSCNDTVIVPVFEGSARALEDNFTNLGTVIDGGFELQWNESDQCSKCVESGGECGYNRTENQFTCFCHDQPYSNACLTRPDNEQYTACGELFECANIQGIGYPFWGQNRLPYCGHPRFRLNCQGDAPIITILSMDFRVLAIDNKTQTLTVARQDLWNNICPIFLYNTTMDFNIFSYSIRQRNISLHYGCTRFPVPLQNQFDCNVNSTPSSSYFTMGETPNFVINNTTITCNSNVIVPVNETSTEILSSLSATTNNLTAALDGGFQLQWDANNMYCTQCNDSGGRCGSDSSNTSFACYCLDGSYARTCRNTDQTGKVLELLMPYRQHCIVDQIGGHLIFKFSDLETQALEFARTWPGFEDCIYGCR</sequence>
<proteinExistence type="predicted"/>
<dbReference type="GO" id="GO:0016020">
    <property type="term" value="C:membrane"/>
    <property type="evidence" value="ECO:0007669"/>
    <property type="project" value="UniProtKB-SubCell"/>
</dbReference>
<comment type="subcellular location">
    <subcellularLocation>
        <location evidence="1">Membrane</location>
        <topology evidence="1">Single-pass membrane protein</topology>
    </subcellularLocation>
</comment>
<protein>
    <recommendedName>
        <fullName evidence="2">non-specific serine/threonine protein kinase</fullName>
        <ecNumber evidence="2">2.7.11.1</ecNumber>
    </recommendedName>
</protein>
<dbReference type="InterPro" id="IPR032872">
    <property type="entry name" value="WAK_assoc_C"/>
</dbReference>
<dbReference type="EC" id="2.7.11.1" evidence="2"/>
<dbReference type="InterPro" id="IPR025287">
    <property type="entry name" value="WAK_GUB"/>
</dbReference>
<dbReference type="GO" id="GO:0004674">
    <property type="term" value="F:protein serine/threonine kinase activity"/>
    <property type="evidence" value="ECO:0007669"/>
    <property type="project" value="UniProtKB-EC"/>
</dbReference>
<evidence type="ECO:0000256" key="6">
    <source>
        <dbReference type="ARBA" id="ARBA00048679"/>
    </source>
</evidence>
<evidence type="ECO:0000256" key="3">
    <source>
        <dbReference type="ARBA" id="ARBA00022729"/>
    </source>
</evidence>
<feature type="domain" description="Wall-associated receptor kinase C-terminal" evidence="9">
    <location>
        <begin position="379"/>
        <end position="478"/>
    </location>
</feature>
<comment type="caution">
    <text evidence="10">The sequence shown here is derived from an EMBL/GenBank/DDBJ whole genome shotgun (WGS) entry which is preliminary data.</text>
</comment>
<evidence type="ECO:0000256" key="5">
    <source>
        <dbReference type="ARBA" id="ARBA00047899"/>
    </source>
</evidence>
<evidence type="ECO:0000313" key="10">
    <source>
        <dbReference type="EMBL" id="CAK9153421.1"/>
    </source>
</evidence>
<dbReference type="Proteomes" id="UP001642360">
    <property type="component" value="Unassembled WGS sequence"/>
</dbReference>
<feature type="domain" description="Wall-associated receptor kinase galacturonan-binding" evidence="8">
    <location>
        <begin position="265"/>
        <end position="329"/>
    </location>
</feature>
<evidence type="ECO:0000259" key="9">
    <source>
        <dbReference type="Pfam" id="PF14380"/>
    </source>
</evidence>
<evidence type="ECO:0000256" key="2">
    <source>
        <dbReference type="ARBA" id="ARBA00012513"/>
    </source>
</evidence>
<dbReference type="AlphaFoldDB" id="A0ABC8S885"/>
<evidence type="ECO:0000259" key="8">
    <source>
        <dbReference type="Pfam" id="PF13947"/>
    </source>
</evidence>
<name>A0ABC8S885_9AQUA</name>
<evidence type="ECO:0000256" key="1">
    <source>
        <dbReference type="ARBA" id="ARBA00004167"/>
    </source>
</evidence>
<dbReference type="Pfam" id="PF13947">
    <property type="entry name" value="GUB_WAK_bind"/>
    <property type="match status" value="2"/>
</dbReference>
<dbReference type="Pfam" id="PF14380">
    <property type="entry name" value="WAK_assoc"/>
    <property type="match status" value="2"/>
</dbReference>
<reference evidence="10 11" key="1">
    <citation type="submission" date="2024-02" db="EMBL/GenBank/DDBJ databases">
        <authorList>
            <person name="Vignale AGUSTIN F."/>
            <person name="Sosa J E."/>
            <person name="Modenutti C."/>
        </authorList>
    </citation>
    <scope>NUCLEOTIDE SEQUENCE [LARGE SCALE GENOMIC DNA]</scope>
</reference>
<dbReference type="PANTHER" id="PTHR33138">
    <property type="entry name" value="OS01G0690200 PROTEIN"/>
    <property type="match status" value="1"/>
</dbReference>
<dbReference type="PANTHER" id="PTHR33138:SF72">
    <property type="entry name" value="WALL-ASSOCIATED RECEPTOR KINASE CARBOXY-TERMINAL PROTEIN"/>
    <property type="match status" value="1"/>
</dbReference>
<accession>A0ABC8S885</accession>
<evidence type="ECO:0000313" key="11">
    <source>
        <dbReference type="Proteomes" id="UP001642360"/>
    </source>
</evidence>
<keyword evidence="4" id="KW-0325">Glycoprotein</keyword>
<evidence type="ECO:0000256" key="4">
    <source>
        <dbReference type="ARBA" id="ARBA00023180"/>
    </source>
</evidence>
<keyword evidence="3 7" id="KW-0732">Signal</keyword>
<dbReference type="EMBL" id="CAUOFW020002391">
    <property type="protein sequence ID" value="CAK9153421.1"/>
    <property type="molecule type" value="Genomic_DNA"/>
</dbReference>
<feature type="signal peptide" evidence="7">
    <location>
        <begin position="1"/>
        <end position="29"/>
    </location>
</feature>
<comment type="catalytic activity">
    <reaction evidence="6">
        <text>L-seryl-[protein] + ATP = O-phospho-L-seryl-[protein] + ADP + H(+)</text>
        <dbReference type="Rhea" id="RHEA:17989"/>
        <dbReference type="Rhea" id="RHEA-COMP:9863"/>
        <dbReference type="Rhea" id="RHEA-COMP:11604"/>
        <dbReference type="ChEBI" id="CHEBI:15378"/>
        <dbReference type="ChEBI" id="CHEBI:29999"/>
        <dbReference type="ChEBI" id="CHEBI:30616"/>
        <dbReference type="ChEBI" id="CHEBI:83421"/>
        <dbReference type="ChEBI" id="CHEBI:456216"/>
        <dbReference type="EC" id="2.7.11.1"/>
    </reaction>
</comment>
<comment type="catalytic activity">
    <reaction evidence="5">
        <text>L-threonyl-[protein] + ATP = O-phospho-L-threonyl-[protein] + ADP + H(+)</text>
        <dbReference type="Rhea" id="RHEA:46608"/>
        <dbReference type="Rhea" id="RHEA-COMP:11060"/>
        <dbReference type="Rhea" id="RHEA-COMP:11605"/>
        <dbReference type="ChEBI" id="CHEBI:15378"/>
        <dbReference type="ChEBI" id="CHEBI:30013"/>
        <dbReference type="ChEBI" id="CHEBI:30616"/>
        <dbReference type="ChEBI" id="CHEBI:61977"/>
        <dbReference type="ChEBI" id="CHEBI:456216"/>
        <dbReference type="EC" id="2.7.11.1"/>
    </reaction>
</comment>
<feature type="domain" description="Wall-associated receptor kinase galacturonan-binding" evidence="8">
    <location>
        <begin position="37"/>
        <end position="100"/>
    </location>
</feature>
<organism evidence="10 11">
    <name type="scientific">Ilex paraguariensis</name>
    <name type="common">yerba mate</name>
    <dbReference type="NCBI Taxonomy" id="185542"/>
    <lineage>
        <taxon>Eukaryota</taxon>
        <taxon>Viridiplantae</taxon>
        <taxon>Streptophyta</taxon>
        <taxon>Embryophyta</taxon>
        <taxon>Tracheophyta</taxon>
        <taxon>Spermatophyta</taxon>
        <taxon>Magnoliopsida</taxon>
        <taxon>eudicotyledons</taxon>
        <taxon>Gunneridae</taxon>
        <taxon>Pentapetalae</taxon>
        <taxon>asterids</taxon>
        <taxon>campanulids</taxon>
        <taxon>Aquifoliales</taxon>
        <taxon>Aquifoliaceae</taxon>
        <taxon>Ilex</taxon>
    </lineage>
</organism>
<feature type="chain" id="PRO_5044844632" description="non-specific serine/threonine protein kinase" evidence="7">
    <location>
        <begin position="30"/>
        <end position="542"/>
    </location>
</feature>